<accession>A0A1W6RZG0</accession>
<keyword evidence="2" id="KW-0496">Mitochondrion</keyword>
<dbReference type="EMBL" id="KX539026">
    <property type="protein sequence ID" value="ARO71046.1"/>
    <property type="molecule type" value="Genomic_DNA"/>
</dbReference>
<dbReference type="EMBL" id="KX539028">
    <property type="protein sequence ID" value="ARO71050.1"/>
    <property type="molecule type" value="Genomic_DNA"/>
</dbReference>
<dbReference type="EMBL" id="KX539020">
    <property type="protein sequence ID" value="ARO71034.1"/>
    <property type="molecule type" value="Genomic_DNA"/>
</dbReference>
<organism evidence="2">
    <name type="scientific">Pocillopora sp. PG-2017</name>
    <dbReference type="NCBI Taxonomy" id="1977167"/>
    <lineage>
        <taxon>Eukaryota</taxon>
        <taxon>Metazoa</taxon>
        <taxon>Cnidaria</taxon>
        <taxon>Anthozoa</taxon>
        <taxon>Hexacorallia</taxon>
        <taxon>Scleractinia</taxon>
        <taxon>Astrocoeniina</taxon>
        <taxon>Pocilloporidae</taxon>
        <taxon>Pocillopora</taxon>
    </lineage>
</organism>
<accession>A0A1W6RZE6</accession>
<dbReference type="SMR" id="A0A1W6RZJ0"/>
<dbReference type="EMBL" id="KX539029">
    <property type="protein sequence ID" value="ARO71052.1"/>
    <property type="molecule type" value="Genomic_DNA"/>
</dbReference>
<keyword evidence="1" id="KW-1133">Transmembrane helix</keyword>
<dbReference type="EMBL" id="KX539018">
    <property type="protein sequence ID" value="ARO71030.1"/>
    <property type="molecule type" value="Genomic_DNA"/>
</dbReference>
<accession>A0A1W6RZJ0</accession>
<dbReference type="EMBL" id="KX539022">
    <property type="protein sequence ID" value="ARO71038.1"/>
    <property type="molecule type" value="Genomic_DNA"/>
</dbReference>
<reference evidence="2" key="1">
    <citation type="journal article" date="2017" name="Mol. Phylogenet. Evol.">
        <title>Reevaluating species number, distribution and endemism of the coral genus Pocillopora Lamarck, 1816 using species delimitation methods and microsatellites.</title>
        <authorList>
            <person name="Gelin P."/>
            <person name="Postaire B."/>
            <person name="Fauvelot C."/>
            <person name="Magalon H."/>
        </authorList>
    </citation>
    <scope>NUCLEOTIDE SEQUENCE</scope>
</reference>
<dbReference type="AlphaFoldDB" id="A0A1W6RZJ0"/>
<dbReference type="EMBL" id="KX539017">
    <property type="protein sequence ID" value="ARO71028.1"/>
    <property type="molecule type" value="Genomic_DNA"/>
</dbReference>
<accession>A0A1W6RZC4</accession>
<dbReference type="EMBL" id="KX539021">
    <property type="protein sequence ID" value="ARO71036.1"/>
    <property type="molecule type" value="Genomic_DNA"/>
</dbReference>
<gene>
    <name evidence="2" type="primary">atp8</name>
</gene>
<dbReference type="EMBL" id="KX539025">
    <property type="protein sequence ID" value="ARO71044.1"/>
    <property type="molecule type" value="Genomic_DNA"/>
</dbReference>
<dbReference type="EMBL" id="KX539027">
    <property type="protein sequence ID" value="ARO71048.1"/>
    <property type="molecule type" value="Genomic_DNA"/>
</dbReference>
<dbReference type="EMBL" id="KX539014">
    <property type="protein sequence ID" value="ARO71022.1"/>
    <property type="molecule type" value="Genomic_DNA"/>
</dbReference>
<dbReference type="EMBL" id="KX539024">
    <property type="protein sequence ID" value="ARO71042.1"/>
    <property type="molecule type" value="Genomic_DNA"/>
</dbReference>
<proteinExistence type="predicted"/>
<feature type="transmembrane region" description="Helical" evidence="1">
    <location>
        <begin position="12"/>
        <end position="35"/>
    </location>
</feature>
<name>A0A1W6RZJ0_9CNID</name>
<dbReference type="EMBL" id="KX539015">
    <property type="protein sequence ID" value="ARO71024.1"/>
    <property type="molecule type" value="Genomic_DNA"/>
</dbReference>
<dbReference type="EMBL" id="KX539016">
    <property type="protein sequence ID" value="ARO71026.1"/>
    <property type="molecule type" value="Genomic_DNA"/>
</dbReference>
<geneLocation type="mitochondrion" evidence="2"/>
<protein>
    <submittedName>
        <fullName evidence="2">ATP synthase subunit 8</fullName>
    </submittedName>
</protein>
<accession>A0A1W6RZD9</accession>
<dbReference type="EMBL" id="KX539019">
    <property type="protein sequence ID" value="ARO71032.1"/>
    <property type="molecule type" value="Genomic_DNA"/>
</dbReference>
<accession>A0A1W6RZD1</accession>
<sequence>MPQLEVGTYNIQYWWGFSVLFFLLIFLEVIIFPFVKRGWWIRQFLLGWTFFLGWKKNYGKRFPWELSQNV</sequence>
<evidence type="ECO:0000313" key="2">
    <source>
        <dbReference type="EMBL" id="ARO71040.1"/>
    </source>
</evidence>
<dbReference type="EMBL" id="KX539023">
    <property type="protein sequence ID" value="ARO71040.1"/>
    <property type="molecule type" value="Genomic_DNA"/>
</dbReference>
<evidence type="ECO:0000256" key="1">
    <source>
        <dbReference type="SAM" id="Phobius"/>
    </source>
</evidence>
<accession>A0A1W6RZD4</accession>
<keyword evidence="1" id="KW-0812">Transmembrane</keyword>
<keyword evidence="1" id="KW-0472">Membrane</keyword>